<gene>
    <name evidence="1" type="ORF">SAMN05216554_2996</name>
</gene>
<protein>
    <submittedName>
        <fullName evidence="1">Bacteriocin-protection, YdeI or OmpD-Associated</fullName>
    </submittedName>
</protein>
<name>A0A1H3RQF9_9MICO</name>
<proteinExistence type="predicted"/>
<organism evidence="1 2">
    <name type="scientific">Herbiconiux ginsengi</name>
    <dbReference type="NCBI Taxonomy" id="381665"/>
    <lineage>
        <taxon>Bacteria</taxon>
        <taxon>Bacillati</taxon>
        <taxon>Actinomycetota</taxon>
        <taxon>Actinomycetes</taxon>
        <taxon>Micrococcales</taxon>
        <taxon>Microbacteriaceae</taxon>
        <taxon>Herbiconiux</taxon>
    </lineage>
</organism>
<dbReference type="Proteomes" id="UP000198891">
    <property type="component" value="Unassembled WGS sequence"/>
</dbReference>
<dbReference type="OrthoDB" id="2604865at2"/>
<evidence type="ECO:0000313" key="1">
    <source>
        <dbReference type="EMBL" id="SDZ27863.1"/>
    </source>
</evidence>
<dbReference type="Pfam" id="PF13376">
    <property type="entry name" value="OmdA"/>
    <property type="match status" value="1"/>
</dbReference>
<accession>A0A1H3RQF9</accession>
<keyword evidence="2" id="KW-1185">Reference proteome</keyword>
<dbReference type="AlphaFoldDB" id="A0A1H3RQF9"/>
<dbReference type="InterPro" id="IPR037079">
    <property type="entry name" value="AF2212/PG0164-like_sf"/>
</dbReference>
<dbReference type="RefSeq" id="WP_092555182.1">
    <property type="nucleotide sequence ID" value="NZ_FNPZ01000003.1"/>
</dbReference>
<reference evidence="1 2" key="1">
    <citation type="submission" date="2016-10" db="EMBL/GenBank/DDBJ databases">
        <authorList>
            <person name="de Groot N.N."/>
        </authorList>
    </citation>
    <scope>NUCLEOTIDE SEQUENCE [LARGE SCALE GENOMIC DNA]</scope>
    <source>
        <strain evidence="1 2">CGMCC 4.3491</strain>
    </source>
</reference>
<evidence type="ECO:0000313" key="2">
    <source>
        <dbReference type="Proteomes" id="UP000198891"/>
    </source>
</evidence>
<dbReference type="SUPFAM" id="SSF141694">
    <property type="entry name" value="AF2212/PG0164-like"/>
    <property type="match status" value="1"/>
</dbReference>
<dbReference type="STRING" id="381665.SAMN05216554_2996"/>
<dbReference type="Gene3D" id="2.40.30.100">
    <property type="entry name" value="AF2212/PG0164-like"/>
    <property type="match status" value="1"/>
</dbReference>
<dbReference type="Pfam" id="PF08922">
    <property type="entry name" value="DUF1905"/>
    <property type="match status" value="1"/>
</dbReference>
<dbReference type="EMBL" id="FNPZ01000003">
    <property type="protein sequence ID" value="SDZ27863.1"/>
    <property type="molecule type" value="Genomic_DNA"/>
</dbReference>
<sequence>MVDYRDPGPLEFDAVILRNTEVVNSTAWVAFPHSVPELFGVKGRVPVVATFDGEPYRGSLMKMGGGDTHLLGMLREIRETIGKQPGDTVHVTVALDTAPRTIELAPDARAALEESGRSAAFDALSYSHQREYQQWIEGAKRPETRASRIEKMTEMLATGARLK</sequence>
<dbReference type="InterPro" id="IPR015018">
    <property type="entry name" value="DUF1905"/>
</dbReference>